<feature type="compositionally biased region" description="Low complexity" evidence="1">
    <location>
        <begin position="1369"/>
        <end position="1380"/>
    </location>
</feature>
<feature type="compositionally biased region" description="Polar residues" evidence="1">
    <location>
        <begin position="670"/>
        <end position="709"/>
    </location>
</feature>
<feature type="compositionally biased region" description="Polar residues" evidence="1">
    <location>
        <begin position="1061"/>
        <end position="1079"/>
    </location>
</feature>
<proteinExistence type="predicted"/>
<feature type="compositionally biased region" description="Polar residues" evidence="1">
    <location>
        <begin position="518"/>
        <end position="539"/>
    </location>
</feature>
<name>A0A7E6F0A7_9MOLL</name>
<dbReference type="Pfam" id="PF18584">
    <property type="entry name" value="SYCP2_SLD"/>
    <property type="match status" value="1"/>
</dbReference>
<organism evidence="3 4">
    <name type="scientific">Octopus sinensis</name>
    <name type="common">East Asian common octopus</name>
    <dbReference type="NCBI Taxonomy" id="2607531"/>
    <lineage>
        <taxon>Eukaryota</taxon>
        <taxon>Metazoa</taxon>
        <taxon>Spiralia</taxon>
        <taxon>Lophotrochozoa</taxon>
        <taxon>Mollusca</taxon>
        <taxon>Cephalopoda</taxon>
        <taxon>Coleoidea</taxon>
        <taxon>Octopodiformes</taxon>
        <taxon>Octopoda</taxon>
        <taxon>Incirrata</taxon>
        <taxon>Octopodidae</taxon>
        <taxon>Octopus</taxon>
    </lineage>
</organism>
<gene>
    <name evidence="4" type="primary">LOC115214811</name>
</gene>
<feature type="region of interest" description="Disordered" evidence="1">
    <location>
        <begin position="1296"/>
        <end position="1444"/>
    </location>
</feature>
<protein>
    <submittedName>
        <fullName evidence="4">Synaptonemal complex protein 2-like</fullName>
    </submittedName>
</protein>
<dbReference type="InterPro" id="IPR024835">
    <property type="entry name" value="SYCP2-like"/>
</dbReference>
<feature type="compositionally biased region" description="Low complexity" evidence="1">
    <location>
        <begin position="1328"/>
        <end position="1339"/>
    </location>
</feature>
<feature type="compositionally biased region" description="Polar residues" evidence="1">
    <location>
        <begin position="1253"/>
        <end position="1268"/>
    </location>
</feature>
<dbReference type="PANTHER" id="PTHR15607">
    <property type="entry name" value="SYNAPTONEMAL COMPLEX PROTEIN-RELATED"/>
    <property type="match status" value="1"/>
</dbReference>
<accession>A0A7E6F0A7</accession>
<feature type="compositionally biased region" description="Low complexity" evidence="1">
    <location>
        <begin position="1018"/>
        <end position="1049"/>
    </location>
</feature>
<feature type="compositionally biased region" description="Polar residues" evidence="1">
    <location>
        <begin position="1087"/>
        <end position="1107"/>
    </location>
</feature>
<evidence type="ECO:0000313" key="4">
    <source>
        <dbReference type="RefSeq" id="XP_036361276.1"/>
    </source>
</evidence>
<dbReference type="InterPro" id="IPR040560">
    <property type="entry name" value="SYCP2_SLD"/>
</dbReference>
<feature type="region of interest" description="Disordered" evidence="1">
    <location>
        <begin position="447"/>
        <end position="762"/>
    </location>
</feature>
<feature type="compositionally biased region" description="Polar residues" evidence="1">
    <location>
        <begin position="804"/>
        <end position="819"/>
    </location>
</feature>
<feature type="compositionally biased region" description="Polar residues" evidence="1">
    <location>
        <begin position="638"/>
        <end position="654"/>
    </location>
</feature>
<evidence type="ECO:0000256" key="1">
    <source>
        <dbReference type="SAM" id="MobiDB-lite"/>
    </source>
</evidence>
<evidence type="ECO:0000259" key="2">
    <source>
        <dbReference type="Pfam" id="PF18584"/>
    </source>
</evidence>
<dbReference type="KEGG" id="osn:115214811"/>
<dbReference type="Proteomes" id="UP000515154">
    <property type="component" value="Linkage group LG8"/>
</dbReference>
<feature type="region of interest" description="Disordered" evidence="1">
    <location>
        <begin position="1229"/>
        <end position="1268"/>
    </location>
</feature>
<feature type="compositionally biased region" description="Polar residues" evidence="1">
    <location>
        <begin position="594"/>
        <end position="611"/>
    </location>
</feature>
<feature type="compositionally biased region" description="Low complexity" evidence="1">
    <location>
        <begin position="1395"/>
        <end position="1409"/>
    </location>
</feature>
<feature type="compositionally biased region" description="Basic residues" evidence="1">
    <location>
        <begin position="1240"/>
        <end position="1252"/>
    </location>
</feature>
<feature type="region of interest" description="Disordered" evidence="1">
    <location>
        <begin position="990"/>
        <end position="1160"/>
    </location>
</feature>
<dbReference type="PANTHER" id="PTHR15607:SF18">
    <property type="entry name" value="SYNAPTONEMAL COMPLEX PROTEIN 2-LIKE ISOFORM X1"/>
    <property type="match status" value="1"/>
</dbReference>
<evidence type="ECO:0000313" key="3">
    <source>
        <dbReference type="Proteomes" id="UP000515154"/>
    </source>
</evidence>
<feature type="compositionally biased region" description="Basic and acidic residues" evidence="1">
    <location>
        <begin position="450"/>
        <end position="461"/>
    </location>
</feature>
<feature type="compositionally biased region" description="Polar residues" evidence="1">
    <location>
        <begin position="1410"/>
        <end position="1431"/>
    </location>
</feature>
<feature type="compositionally biased region" description="Basic and acidic residues" evidence="1">
    <location>
        <begin position="1005"/>
        <end position="1017"/>
    </location>
</feature>
<feature type="compositionally biased region" description="Basic and acidic residues" evidence="1">
    <location>
        <begin position="1432"/>
        <end position="1441"/>
    </location>
</feature>
<feature type="domain" description="Synaptonemal complex protein 2 Spt16M-like" evidence="2">
    <location>
        <begin position="255"/>
        <end position="372"/>
    </location>
</feature>
<dbReference type="RefSeq" id="XP_036361276.1">
    <property type="nucleotide sequence ID" value="XM_036505383.1"/>
</dbReference>
<feature type="compositionally biased region" description="Basic and acidic residues" evidence="1">
    <location>
        <begin position="492"/>
        <end position="512"/>
    </location>
</feature>
<reference evidence="4" key="1">
    <citation type="submission" date="2025-08" db="UniProtKB">
        <authorList>
            <consortium name="RefSeq"/>
        </authorList>
    </citation>
    <scope>IDENTIFICATION</scope>
</reference>
<sequence length="1984" mass="224851">MEESADLVFNSQNIMSFKSSEYDINDFLESFNQGIFQKTLQYQTCLKQLTHVFSWLLGELEENPSVIPDLISQGILDLCSDFITIFVELSEEQKLNPLSLPVFELTLEIVIVIANTSAEIRRTLVLKFTELLMECILKGCLPFLIRLQALKYSNLLFEHCPSSVKETLNLKPQHQNNLKSIIKLITTIGDYEFQVAIVEYTFRSISKKFRSQELSNLSDPNIFSFINSIKDETFESDCRKCLNAFNSNQGIYQRVFSLPCNDIYFGNLKLNRPKDESYKHFWVDFNVTSQRITFYCEQVNSNEDPECEEDVWETVSIYKEDVKEIVYEVCDDELAIIYFLFFPSMKEILPGHTLKKGSSMKMTFQDRDAVCKGIQEIFSNPKCSVAQKAIPINAAYKKDSHQKVRVDRSPYEHGLNESFNSSTTKTMRKCSVPSEIMTTPLMIKVQIPETPKEKPAKDIKNIPKRNAVNVSEVSQSSRNTDRRRTSSPKIKNKYEIVSERNNQELKKKDEKITAAMPSKSSALNSPKTDLTNTKSGQRSSAKKPALNQPLRTCEKVSSRRSTRLIVKGQDLPSPQKKATPPKSPRKLRSRTRDNNMTMSPESSSDFVTDSTGKVAGRENKNMLKNTSSLKTNERSSRIKQNVRSTPVLDISNNSCKKKEQAKKIPDTRDNSALTSRENTKTNLDQSHFPVSQCGDSKSQTTTVKNTSNKTRLRSFDKLNLLPEKYPLRKDNRNKKKPENKTTSSSTATESKESNRSILNNPSISTIQETQESCAYQENSIIIPESVPLKQQLLISRKLTDSNTKKTSAFDSGIASSTDTQKQRKTTVLEKTILKVTPSTKDVSITEDPSFIYHSLIKKNSELKSSNIDKIKEINNDVLKEVTKVTESKQTAVENLSSTSDNRMKTKSPVKKTSFHFMSSDSDANSGNNRTIPSKYSTITKENLKKFNQQRDKSSVNNLNARIKGFVKSSCETVFQDIDDVDKNQTMKEDEILKDPHHLSTLHKSRNPDVDLTNDKSSKTTSNTSNHNNNNNNDTDLSSKSALASSNLSSPVTDPTMRKKSPGNTNQQQKVASPENMSRSTEGDQLVNPKTASNSSKFQTNSKQQSKIKGNIPKRPLSYFSSRSPNEAHRKSEGNRSPSLKLFEQTPPHKAQEKAKRNYRSKQQANFSNYYDPYDFDNISNNSSDVKLSVRSSSPVISEKRKFFKTRQNTKPANLSNYLDITKRSKPIKESESFLPTTASKKTKQSFNKKHKTSNQTSKPITSNQMSKSVTLNQTLKSVTSNQTPKSVLDEFNKDQSNETCFNPLPPGRQGLNNKQCDGSGRSDKTSKKVSSSSVNSKTSANNGRLTRKRKPVNYKEVDTSSEDRRNDNESVVSSRSEVSVPQKIQKTVTREGQSIHKSVSPVSSKHFSSYQKQSLNSKQKAQPHSKQLNQINKRDNQEQKESTINANKIQKISIPSVSGSLFGSSITQNSEVSWIAAAKRSNHQEHEIQKTYSTKKDMTYFGSYPSIPKALKNKKKPVKQDSKKLKKNYKVLENEFTFNDTEITCGGSLNFLTDEEHQVLTRTTTELSHSQSINKSLVSFNISEKLLPTNSVLGVHQFQPNCSSSFTAPTKATNSLQGTVNIYPQSDSASLVSYMSHASHSSLTSISSKKNQFLFQNGTTDSPLEERIMTQEDHHRLSFQENLSNYQENSSDKTGLNVSLSDHLDNYSVSNLSITSFPKNSMQQHAQMLPKQTSFWKPCLWDNFTQDTSTKINNLQALPTKTVERTVTLSVSDESVEVLTAKVSEKSSHQYSCTRESTYLPSESKSSNNCSNRSSGSIKHLVHSIGTDMKKSIATKQANISAITKETLTKTEKALLKVWQKDFNSRHDLDKGFEKKVFREFERLHKEVLSSEECRQTLLKTVEEQLVNSENCRFVQMKCLKRLQMMYSQYHTTMCTDYESKKDKQDEVRNILKTEMNELQKKFLFEATQQEMQQIQSRLYKILI</sequence>
<feature type="compositionally biased region" description="Basic and acidic residues" evidence="1">
    <location>
        <begin position="656"/>
        <end position="669"/>
    </location>
</feature>
<feature type="region of interest" description="Disordered" evidence="1">
    <location>
        <begin position="803"/>
        <end position="822"/>
    </location>
</feature>
<feature type="compositionally biased region" description="Polar residues" evidence="1">
    <location>
        <begin position="1382"/>
        <end position="1392"/>
    </location>
</feature>
<keyword evidence="3" id="KW-1185">Reference proteome</keyword>
<feature type="compositionally biased region" description="Basic and acidic residues" evidence="1">
    <location>
        <begin position="1353"/>
        <end position="1368"/>
    </location>
</feature>